<dbReference type="PANTHER" id="PTHR42696">
    <property type="entry name" value="ASPARTATE AMMONIA-LYASE"/>
    <property type="match status" value="1"/>
</dbReference>
<dbReference type="PRINTS" id="PR00149">
    <property type="entry name" value="FUMRATELYASE"/>
</dbReference>
<evidence type="ECO:0000313" key="4">
    <source>
        <dbReference type="EMBL" id="QIS14201.1"/>
    </source>
</evidence>
<dbReference type="Gene3D" id="1.10.40.30">
    <property type="entry name" value="Fumarase/aspartase (C-terminal domain)"/>
    <property type="match status" value="1"/>
</dbReference>
<dbReference type="AlphaFoldDB" id="A0A6G9YLY9"/>
<dbReference type="RefSeq" id="WP_167476643.1">
    <property type="nucleotide sequence ID" value="NZ_CP046172.1"/>
</dbReference>
<dbReference type="FunFam" id="1.20.200.10:FF:000001">
    <property type="entry name" value="Fumarate hydratase, mitochondrial"/>
    <property type="match status" value="1"/>
</dbReference>
<accession>A0A6G9YLY9</accession>
<evidence type="ECO:0000256" key="1">
    <source>
        <dbReference type="ARBA" id="ARBA00023239"/>
    </source>
</evidence>
<organism evidence="4 5">
    <name type="scientific">Nocardia arthritidis</name>
    <dbReference type="NCBI Taxonomy" id="228602"/>
    <lineage>
        <taxon>Bacteria</taxon>
        <taxon>Bacillati</taxon>
        <taxon>Actinomycetota</taxon>
        <taxon>Actinomycetes</taxon>
        <taxon>Mycobacteriales</taxon>
        <taxon>Nocardiaceae</taxon>
        <taxon>Nocardia</taxon>
    </lineage>
</organism>
<feature type="domain" description="Fumarase C C-terminal" evidence="3">
    <location>
        <begin position="418"/>
        <end position="471"/>
    </location>
</feature>
<gene>
    <name evidence="4" type="ORF">F5544_31810</name>
</gene>
<dbReference type="InterPro" id="IPR020557">
    <property type="entry name" value="Fumarate_lyase_CS"/>
</dbReference>
<name>A0A6G9YLY9_9NOCA</name>
<dbReference type="SUPFAM" id="SSF48557">
    <property type="entry name" value="L-aspartase-like"/>
    <property type="match status" value="1"/>
</dbReference>
<dbReference type="EMBL" id="CP046172">
    <property type="protein sequence ID" value="QIS14201.1"/>
    <property type="molecule type" value="Genomic_DNA"/>
</dbReference>
<dbReference type="Pfam" id="PF10415">
    <property type="entry name" value="FumaraseC_C"/>
    <property type="match status" value="1"/>
</dbReference>
<dbReference type="InterPro" id="IPR018951">
    <property type="entry name" value="Fumarase_C_C"/>
</dbReference>
<dbReference type="InterPro" id="IPR022761">
    <property type="entry name" value="Fumarate_lyase_N"/>
</dbReference>
<dbReference type="Gene3D" id="1.20.200.10">
    <property type="entry name" value="Fumarase/aspartase (Central domain)"/>
    <property type="match status" value="1"/>
</dbReference>
<dbReference type="Pfam" id="PF00206">
    <property type="entry name" value="Lyase_1"/>
    <property type="match status" value="1"/>
</dbReference>
<protein>
    <submittedName>
        <fullName evidence="4">Aspartate ammonia-lyase</fullName>
        <ecNumber evidence="4">4.3.1.1</ecNumber>
    </submittedName>
</protein>
<dbReference type="GO" id="GO:0006531">
    <property type="term" value="P:aspartate metabolic process"/>
    <property type="evidence" value="ECO:0007669"/>
    <property type="project" value="TreeGrafter"/>
</dbReference>
<sequence>MTQPIPHLSNAFRIEHDLLGDVTVPTAAYYGAHTARALTNFRISGVPISAYPRLITALATVKQAAATANRDLGVLDGAIAEAIIRACRDIRDGERHDQFVVDSIQGGAGTSTNMNANEVIANQALEYLGRAKGDYEIVHPLDHVNLGQSTNDVYPTAVKLALDGAITDLRIEIASLRTEFAHKAIEFNDLLTIGRTQLQDAVPITLGQEFAAYAVTIAEDEARLDEARLLLHELNLGGTAIGTALNAHPGYRQRAVAELRTLTGIETLISAPDLIEATQDAGVFVQLSGVLKRVAVKLSKLCNDLRLLSSGPRAGFGEITLPARQAGSSIMPGKINPVIPEVVNQIAFEVIGHDLTVTMAAEAGQLQLNAFEPIIARALFDGIDHLTAGVRALTTHCVPGITANIARLAELVADSVGIATGLTPHIGYTNATEIAYQALQKGCGVVELVLERGLLNPSRLDEILSPAHLTGKEFTQ</sequence>
<dbReference type="InterPro" id="IPR000362">
    <property type="entry name" value="Fumarate_lyase_fam"/>
</dbReference>
<dbReference type="GO" id="GO:0005829">
    <property type="term" value="C:cytosol"/>
    <property type="evidence" value="ECO:0007669"/>
    <property type="project" value="TreeGrafter"/>
</dbReference>
<dbReference type="FunFam" id="1.10.275.10:FF:000001">
    <property type="entry name" value="Fumarate hydratase, mitochondrial"/>
    <property type="match status" value="1"/>
</dbReference>
<dbReference type="PRINTS" id="PR00145">
    <property type="entry name" value="ARGSUCLYASE"/>
</dbReference>
<dbReference type="Gene3D" id="1.10.275.10">
    <property type="entry name" value="Fumarase/aspartase (N-terminal domain)"/>
    <property type="match status" value="1"/>
</dbReference>
<dbReference type="KEGG" id="nah:F5544_31810"/>
<reference evidence="4 5" key="1">
    <citation type="journal article" date="2019" name="ACS Chem. Biol.">
        <title>Identification and Mobilization of a Cryptic Antibiotic Biosynthesis Gene Locus from a Human-Pathogenic Nocardia Isolate.</title>
        <authorList>
            <person name="Herisse M."/>
            <person name="Ishida K."/>
            <person name="Porter J.L."/>
            <person name="Howden B."/>
            <person name="Hertweck C."/>
            <person name="Stinear T.P."/>
            <person name="Pidot S.J."/>
        </authorList>
    </citation>
    <scope>NUCLEOTIDE SEQUENCE [LARGE SCALE GENOMIC DNA]</scope>
    <source>
        <strain evidence="4 5">AUSMDU00012717</strain>
    </source>
</reference>
<dbReference type="EC" id="4.3.1.1" evidence="4"/>
<dbReference type="InterPro" id="IPR008948">
    <property type="entry name" value="L-Aspartase-like"/>
</dbReference>
<keyword evidence="1 4" id="KW-0456">Lyase</keyword>
<dbReference type="InterPro" id="IPR051546">
    <property type="entry name" value="Aspartate_Ammonia-Lyase"/>
</dbReference>
<evidence type="ECO:0000259" key="3">
    <source>
        <dbReference type="Pfam" id="PF10415"/>
    </source>
</evidence>
<dbReference type="Proteomes" id="UP000503540">
    <property type="component" value="Chromosome"/>
</dbReference>
<evidence type="ECO:0000259" key="2">
    <source>
        <dbReference type="Pfam" id="PF00206"/>
    </source>
</evidence>
<feature type="domain" description="Fumarate lyase N-terminal" evidence="2">
    <location>
        <begin position="20"/>
        <end position="352"/>
    </location>
</feature>
<keyword evidence="5" id="KW-1185">Reference proteome</keyword>
<dbReference type="GO" id="GO:0006099">
    <property type="term" value="P:tricarboxylic acid cycle"/>
    <property type="evidence" value="ECO:0007669"/>
    <property type="project" value="InterPro"/>
</dbReference>
<evidence type="ECO:0000313" key="5">
    <source>
        <dbReference type="Proteomes" id="UP000503540"/>
    </source>
</evidence>
<proteinExistence type="predicted"/>
<dbReference type="NCBIfam" id="NF008909">
    <property type="entry name" value="PRK12273.1"/>
    <property type="match status" value="1"/>
</dbReference>
<dbReference type="PANTHER" id="PTHR42696:SF2">
    <property type="entry name" value="ASPARTATE AMMONIA-LYASE"/>
    <property type="match status" value="1"/>
</dbReference>
<dbReference type="PROSITE" id="PS00163">
    <property type="entry name" value="FUMARATE_LYASES"/>
    <property type="match status" value="1"/>
</dbReference>
<dbReference type="CDD" id="cd01357">
    <property type="entry name" value="Aspartase"/>
    <property type="match status" value="1"/>
</dbReference>
<dbReference type="GO" id="GO:0008797">
    <property type="term" value="F:aspartate ammonia-lyase activity"/>
    <property type="evidence" value="ECO:0007669"/>
    <property type="project" value="UniProtKB-EC"/>
</dbReference>
<dbReference type="InterPro" id="IPR024083">
    <property type="entry name" value="Fumarase/histidase_N"/>
</dbReference>